<evidence type="ECO:0000259" key="10">
    <source>
        <dbReference type="PROSITE" id="PS51175"/>
    </source>
</evidence>
<dbReference type="GO" id="GO:0045493">
    <property type="term" value="P:xylan catabolic process"/>
    <property type="evidence" value="ECO:0007669"/>
    <property type="project" value="UniProtKB-KW"/>
</dbReference>
<dbReference type="InterPro" id="IPR006710">
    <property type="entry name" value="Glyco_hydro_43"/>
</dbReference>
<evidence type="ECO:0000256" key="9">
    <source>
        <dbReference type="SAM" id="SignalP"/>
    </source>
</evidence>
<reference evidence="11 12" key="1">
    <citation type="submission" date="2018-04" db="EMBL/GenBank/DDBJ databases">
        <title>Pedobacter chongqingensis sp. nov., isolated from a rottenly hemp rope.</title>
        <authorList>
            <person name="Cai Y."/>
        </authorList>
    </citation>
    <scope>NUCLEOTIDE SEQUENCE [LARGE SCALE GENOMIC DNA]</scope>
    <source>
        <strain evidence="11 12">FJ4-8</strain>
    </source>
</reference>
<comment type="similarity">
    <text evidence="1 8">Belongs to the glycosyl hydrolase 43 family.</text>
</comment>
<dbReference type="Gene3D" id="2.60.120.260">
    <property type="entry name" value="Galactose-binding domain-like"/>
    <property type="match status" value="1"/>
</dbReference>
<keyword evidence="2" id="KW-0858">Xylan degradation</keyword>
<evidence type="ECO:0000256" key="4">
    <source>
        <dbReference type="ARBA" id="ARBA00022801"/>
    </source>
</evidence>
<name>A0A2U2PIW7_9SPHI</name>
<dbReference type="SUPFAM" id="SSF49785">
    <property type="entry name" value="Galactose-binding domain-like"/>
    <property type="match status" value="1"/>
</dbReference>
<evidence type="ECO:0000256" key="8">
    <source>
        <dbReference type="RuleBase" id="RU361187"/>
    </source>
</evidence>
<evidence type="ECO:0000256" key="3">
    <source>
        <dbReference type="ARBA" id="ARBA00022729"/>
    </source>
</evidence>
<dbReference type="Proteomes" id="UP000245647">
    <property type="component" value="Unassembled WGS sequence"/>
</dbReference>
<dbReference type="CDD" id="cd18618">
    <property type="entry name" value="GH43_Xsa43E-like"/>
    <property type="match status" value="1"/>
</dbReference>
<feature type="domain" description="CBM6" evidence="10">
    <location>
        <begin position="333"/>
        <end position="456"/>
    </location>
</feature>
<evidence type="ECO:0000256" key="5">
    <source>
        <dbReference type="ARBA" id="ARBA00023277"/>
    </source>
</evidence>
<keyword evidence="3 9" id="KW-0732">Signal</keyword>
<dbReference type="InterPro" id="IPR005084">
    <property type="entry name" value="CBM6"/>
</dbReference>
<keyword evidence="4 8" id="KW-0378">Hydrolase</keyword>
<evidence type="ECO:0000256" key="7">
    <source>
        <dbReference type="PIRSR" id="PIRSR606710-2"/>
    </source>
</evidence>
<dbReference type="CDD" id="cd04084">
    <property type="entry name" value="CBM6_xylanase-like"/>
    <property type="match status" value="1"/>
</dbReference>
<feature type="chain" id="PRO_5015396723" evidence="9">
    <location>
        <begin position="21"/>
        <end position="456"/>
    </location>
</feature>
<dbReference type="Pfam" id="PF04616">
    <property type="entry name" value="Glyco_hydro_43"/>
    <property type="match status" value="1"/>
</dbReference>
<dbReference type="EMBL" id="QEAS01000005">
    <property type="protein sequence ID" value="PWG81353.1"/>
    <property type="molecule type" value="Genomic_DNA"/>
</dbReference>
<proteinExistence type="inferred from homology"/>
<dbReference type="InterPro" id="IPR052176">
    <property type="entry name" value="Glycosyl_Hydrlase_43_Enz"/>
</dbReference>
<dbReference type="PANTHER" id="PTHR43772">
    <property type="entry name" value="ENDO-1,4-BETA-XYLANASE"/>
    <property type="match status" value="1"/>
</dbReference>
<dbReference type="AlphaFoldDB" id="A0A2U2PIW7"/>
<dbReference type="Gene3D" id="2.115.10.20">
    <property type="entry name" value="Glycosyl hydrolase domain, family 43"/>
    <property type="match status" value="1"/>
</dbReference>
<keyword evidence="12" id="KW-1185">Reference proteome</keyword>
<feature type="signal peptide" evidence="9">
    <location>
        <begin position="1"/>
        <end position="20"/>
    </location>
</feature>
<dbReference type="GO" id="GO:0004553">
    <property type="term" value="F:hydrolase activity, hydrolyzing O-glycosyl compounds"/>
    <property type="evidence" value="ECO:0007669"/>
    <property type="project" value="InterPro"/>
</dbReference>
<dbReference type="PROSITE" id="PS51175">
    <property type="entry name" value="CBM6"/>
    <property type="match status" value="1"/>
</dbReference>
<accession>A0A2U2PIW7</accession>
<dbReference type="Pfam" id="PF03422">
    <property type="entry name" value="CBM_6"/>
    <property type="match status" value="1"/>
</dbReference>
<keyword evidence="2" id="KW-0624">Polysaccharide degradation</keyword>
<gene>
    <name evidence="11" type="ORF">DDR33_07535</name>
</gene>
<dbReference type="OrthoDB" id="9803461at2"/>
<dbReference type="SUPFAM" id="SSF75005">
    <property type="entry name" value="Arabinanase/levansucrase/invertase"/>
    <property type="match status" value="1"/>
</dbReference>
<dbReference type="InterPro" id="IPR008979">
    <property type="entry name" value="Galactose-bd-like_sf"/>
</dbReference>
<dbReference type="SMART" id="SM00606">
    <property type="entry name" value="CBD_IV"/>
    <property type="match status" value="1"/>
</dbReference>
<dbReference type="RefSeq" id="WP_109415294.1">
    <property type="nucleotide sequence ID" value="NZ_QEAS01000005.1"/>
</dbReference>
<evidence type="ECO:0000256" key="1">
    <source>
        <dbReference type="ARBA" id="ARBA00009865"/>
    </source>
</evidence>
<dbReference type="InterPro" id="IPR006584">
    <property type="entry name" value="Cellulose-bd_IV"/>
</dbReference>
<dbReference type="InterPro" id="IPR023296">
    <property type="entry name" value="Glyco_hydro_beta-prop_sf"/>
</dbReference>
<keyword evidence="5" id="KW-0119">Carbohydrate metabolism</keyword>
<evidence type="ECO:0000256" key="2">
    <source>
        <dbReference type="ARBA" id="ARBA00022651"/>
    </source>
</evidence>
<dbReference type="GO" id="GO:0030246">
    <property type="term" value="F:carbohydrate binding"/>
    <property type="evidence" value="ECO:0007669"/>
    <property type="project" value="InterPro"/>
</dbReference>
<evidence type="ECO:0000313" key="11">
    <source>
        <dbReference type="EMBL" id="PWG81353.1"/>
    </source>
</evidence>
<evidence type="ECO:0000256" key="6">
    <source>
        <dbReference type="ARBA" id="ARBA00023295"/>
    </source>
</evidence>
<keyword evidence="6 8" id="KW-0326">Glycosidase</keyword>
<feature type="site" description="Important for catalytic activity, responsible for pKa modulation of the active site Glu and correct orientation of both the proton donor and substrate" evidence="7">
    <location>
        <position position="157"/>
    </location>
</feature>
<organism evidence="11 12">
    <name type="scientific">Pararcticibacter amylolyticus</name>
    <dbReference type="NCBI Taxonomy" id="2173175"/>
    <lineage>
        <taxon>Bacteria</taxon>
        <taxon>Pseudomonadati</taxon>
        <taxon>Bacteroidota</taxon>
        <taxon>Sphingobacteriia</taxon>
        <taxon>Sphingobacteriales</taxon>
        <taxon>Sphingobacteriaceae</taxon>
        <taxon>Pararcticibacter</taxon>
    </lineage>
</organism>
<comment type="caution">
    <text evidence="11">The sequence shown here is derived from an EMBL/GenBank/DDBJ whole genome shotgun (WGS) entry which is preliminary data.</text>
</comment>
<protein>
    <submittedName>
        <fullName evidence="11">Carbohydrate-binding protein</fullName>
    </submittedName>
</protein>
<sequence length="456" mass="51192">MKYFAKPFLMFMLAASEASAQNPIIQTKFTADPAPMVYQDTVFLYTSHDEDNAPGGMGRFLMRDWLCYTSTDMVNWTDRGTVASLRNFKWADKAITGWGGFENGAWAPQIIERDGKFYMYCPVQGRGIGVLVADTPIGPFVDPLGKPLIGDKYDSIDPTVFIDDDGQAYMYWGNPNLWYVKLNKDMISFSGEIVKDASIAKKKDQPDPFHYQEGPWAYKRNGNYYMAYASTCCPEGMAYAMSKSPEGPWEFRGYIMQPNKKSSGNHPGIIDYKGKSYVFGFNYRLNFMITEKHHERRSVCVAELKYNPDGTIQELPWWTEKGLDEPGDINPYMVNEAETIAWASGLKTSKDSIGGGIYVTAVDSGDYIKVRGVKFTRNTKDFRARVASMSGGIIEIRAGAVDGKLLGTCVVKSTGGANLWKTCTAKINNVNGTHDLYFVFKGKGDNLFNFDSWQFK</sequence>
<dbReference type="PANTHER" id="PTHR43772:SF2">
    <property type="entry name" value="PUTATIVE (AFU_ORTHOLOGUE AFUA_2G04480)-RELATED"/>
    <property type="match status" value="1"/>
</dbReference>
<evidence type="ECO:0000313" key="12">
    <source>
        <dbReference type="Proteomes" id="UP000245647"/>
    </source>
</evidence>